<dbReference type="Proteomes" id="UP000252519">
    <property type="component" value="Unassembled WGS sequence"/>
</dbReference>
<dbReference type="STRING" id="29170.A0A368G402"/>
<dbReference type="EMBL" id="JOJR01000427">
    <property type="protein sequence ID" value="RCN38009.1"/>
    <property type="molecule type" value="Genomic_DNA"/>
</dbReference>
<protein>
    <submittedName>
        <fullName evidence="2">Uncharacterized protein</fullName>
    </submittedName>
</protein>
<organism evidence="2 3">
    <name type="scientific">Ancylostoma caninum</name>
    <name type="common">Dog hookworm</name>
    <dbReference type="NCBI Taxonomy" id="29170"/>
    <lineage>
        <taxon>Eukaryota</taxon>
        <taxon>Metazoa</taxon>
        <taxon>Ecdysozoa</taxon>
        <taxon>Nematoda</taxon>
        <taxon>Chromadorea</taxon>
        <taxon>Rhabditida</taxon>
        <taxon>Rhabditina</taxon>
        <taxon>Rhabditomorpha</taxon>
        <taxon>Strongyloidea</taxon>
        <taxon>Ancylostomatidae</taxon>
        <taxon>Ancylostomatinae</taxon>
        <taxon>Ancylostoma</taxon>
    </lineage>
</organism>
<feature type="region of interest" description="Disordered" evidence="1">
    <location>
        <begin position="148"/>
        <end position="198"/>
    </location>
</feature>
<dbReference type="AlphaFoldDB" id="A0A368G402"/>
<evidence type="ECO:0000256" key="1">
    <source>
        <dbReference type="SAM" id="MobiDB-lite"/>
    </source>
</evidence>
<keyword evidence="3" id="KW-1185">Reference proteome</keyword>
<reference evidence="2 3" key="1">
    <citation type="submission" date="2014-10" db="EMBL/GenBank/DDBJ databases">
        <title>Draft genome of the hookworm Ancylostoma caninum.</title>
        <authorList>
            <person name="Mitreva M."/>
        </authorList>
    </citation>
    <scope>NUCLEOTIDE SEQUENCE [LARGE SCALE GENOMIC DNA]</scope>
    <source>
        <strain evidence="2 3">Baltimore</strain>
    </source>
</reference>
<accession>A0A368G402</accession>
<comment type="caution">
    <text evidence="2">The sequence shown here is derived from an EMBL/GenBank/DDBJ whole genome shotgun (WGS) entry which is preliminary data.</text>
</comment>
<sequence>MGSDCRGSALAVDVTVHAYFHTNINHCIGFRRLTVVLLADLNSLIDEWDRLRDLYIQRKTERAEDAERLCPDGDFLSESMQWIDEYIFEDAPLSTQSHLSLSPSNAQDVYFNDVNHDVMISGYQQPSQPAGTHQRLAQSESQSGGFILLRQSSPSGGQTTIRVVGNNNTGSETATRSATTSNQTHKTTTAAPSGPQRSQRVQIASSSSQFVQKVAHEGMTVTASGNAGMVGSVKKGKNRMYCITFLSSLTVAVIVRVSTSRLISIYQMLVISKLFGSIVPPNTNYFELLKI</sequence>
<name>A0A368G402_ANCCA</name>
<gene>
    <name evidence="2" type="ORF">ANCCAN_16076</name>
</gene>
<dbReference type="OrthoDB" id="6515516at2759"/>
<evidence type="ECO:0000313" key="2">
    <source>
        <dbReference type="EMBL" id="RCN38009.1"/>
    </source>
</evidence>
<evidence type="ECO:0000313" key="3">
    <source>
        <dbReference type="Proteomes" id="UP000252519"/>
    </source>
</evidence>
<proteinExistence type="predicted"/>